<reference evidence="4" key="1">
    <citation type="submission" date="2021-05" db="EMBL/GenBank/DDBJ databases">
        <authorList>
            <person name="Alioto T."/>
            <person name="Alioto T."/>
            <person name="Gomez Garrido J."/>
        </authorList>
    </citation>
    <scope>NUCLEOTIDE SEQUENCE</scope>
</reference>
<dbReference type="Pfam" id="PF00339">
    <property type="entry name" value="Arrestin_N"/>
    <property type="match status" value="1"/>
</dbReference>
<dbReference type="EMBL" id="HBUF01062583">
    <property type="protein sequence ID" value="CAG6626447.1"/>
    <property type="molecule type" value="Transcribed_RNA"/>
</dbReference>
<dbReference type="InterPro" id="IPR011021">
    <property type="entry name" value="Arrestin-like_N"/>
</dbReference>
<name>A0A8D8VIW6_9HEMI</name>
<proteinExistence type="inferred from homology"/>
<sequence length="303" mass="34355">MKEFRVEFDSPTKAYYTGQVVTGRVILNLNKPKAARAIKITCSGESLVKFKDHKVSHLPRNYTIYFTSKEVYFNDKLMESYQEQGNIPQGSHVYHFSCTLPTNIPSSFKKNRSHVRYTIKATLDRPWALDDHAEGEFIVVNPYNLNTDMKAKEPIHQETSKNYVCLTGLSGLIQIVLTAPYTGVVPGQTLPINISIDNKSSVIVDKVKIKLTKTLRWRAKNPISKRKVTKLDLTKETLDGVGAHSSRSWNHQFVVPMFEYVNLSICKYIEQEFELSVTAEAIGLHLPLVLKVPIIIGSIPLQF</sequence>
<evidence type="ECO:0000313" key="4">
    <source>
        <dbReference type="EMBL" id="CAG6626447.1"/>
    </source>
</evidence>
<evidence type="ECO:0000256" key="2">
    <source>
        <dbReference type="ARBA" id="ARBA00022606"/>
    </source>
</evidence>
<organism evidence="4">
    <name type="scientific">Cacopsylla melanoneura</name>
    <dbReference type="NCBI Taxonomy" id="428564"/>
    <lineage>
        <taxon>Eukaryota</taxon>
        <taxon>Metazoa</taxon>
        <taxon>Ecdysozoa</taxon>
        <taxon>Arthropoda</taxon>
        <taxon>Hexapoda</taxon>
        <taxon>Insecta</taxon>
        <taxon>Pterygota</taxon>
        <taxon>Neoptera</taxon>
        <taxon>Paraneoptera</taxon>
        <taxon>Hemiptera</taxon>
        <taxon>Sternorrhyncha</taxon>
        <taxon>Psylloidea</taxon>
        <taxon>Psyllidae</taxon>
        <taxon>Psyllinae</taxon>
        <taxon>Cacopsylla</taxon>
    </lineage>
</organism>
<dbReference type="InterPro" id="IPR014752">
    <property type="entry name" value="Arrestin-like_C"/>
</dbReference>
<accession>A0A8D8VIW6</accession>
<keyword evidence="2" id="KW-0716">Sensory transduction</keyword>
<protein>
    <submittedName>
        <fullName evidence="4">Arrestin domain-containing protein 2</fullName>
    </submittedName>
</protein>
<dbReference type="Pfam" id="PF02752">
    <property type="entry name" value="Arrestin_C"/>
    <property type="match status" value="1"/>
</dbReference>
<comment type="similarity">
    <text evidence="1">Belongs to the arrestin family.</text>
</comment>
<evidence type="ECO:0000256" key="1">
    <source>
        <dbReference type="ARBA" id="ARBA00005298"/>
    </source>
</evidence>
<dbReference type="SMART" id="SM01017">
    <property type="entry name" value="Arrestin_C"/>
    <property type="match status" value="1"/>
</dbReference>
<dbReference type="EMBL" id="HBUF01399748">
    <property type="protein sequence ID" value="CAG6736549.1"/>
    <property type="molecule type" value="Transcribed_RNA"/>
</dbReference>
<dbReference type="InterPro" id="IPR014756">
    <property type="entry name" value="Ig_E-set"/>
</dbReference>
<dbReference type="InterPro" id="IPR050357">
    <property type="entry name" value="Arrestin_domain-protein"/>
</dbReference>
<dbReference type="SUPFAM" id="SSF81296">
    <property type="entry name" value="E set domains"/>
    <property type="match status" value="2"/>
</dbReference>
<dbReference type="Gene3D" id="2.60.40.640">
    <property type="match status" value="2"/>
</dbReference>
<dbReference type="AlphaFoldDB" id="A0A8D8VIW6"/>
<feature type="domain" description="Arrestin C-terminal-like" evidence="3">
    <location>
        <begin position="169"/>
        <end position="301"/>
    </location>
</feature>
<dbReference type="InterPro" id="IPR011022">
    <property type="entry name" value="Arrestin_C-like"/>
</dbReference>
<dbReference type="GO" id="GO:0005737">
    <property type="term" value="C:cytoplasm"/>
    <property type="evidence" value="ECO:0007669"/>
    <property type="project" value="TreeGrafter"/>
</dbReference>
<dbReference type="PANTHER" id="PTHR11188">
    <property type="entry name" value="ARRESTIN DOMAIN CONTAINING PROTEIN"/>
    <property type="match status" value="1"/>
</dbReference>
<evidence type="ECO:0000259" key="3">
    <source>
        <dbReference type="SMART" id="SM01017"/>
    </source>
</evidence>
<dbReference type="EMBL" id="HBUF01231722">
    <property type="protein sequence ID" value="CAG6673661.1"/>
    <property type="molecule type" value="Transcribed_RNA"/>
</dbReference>
<dbReference type="PANTHER" id="PTHR11188:SF176">
    <property type="entry name" value="ARRESTIN DOMAIN-CONTAINING PROTEIN 1"/>
    <property type="match status" value="1"/>
</dbReference>
<dbReference type="GO" id="GO:0015031">
    <property type="term" value="P:protein transport"/>
    <property type="evidence" value="ECO:0007669"/>
    <property type="project" value="TreeGrafter"/>
</dbReference>